<evidence type="ECO:0000313" key="1">
    <source>
        <dbReference type="EMBL" id="AGL26831.1"/>
    </source>
</evidence>
<name>R4MFX3_MYCTX</name>
<accession>R4MFX3</accession>
<protein>
    <submittedName>
        <fullName evidence="1">Long-chain-fatty-acid--[acyl-carrier-protein] ligase</fullName>
        <ecNumber evidence="1">6.2.1.20</ecNumber>
    </submittedName>
</protein>
<gene>
    <name evidence="1" type="ORF">J113_09350</name>
</gene>
<evidence type="ECO:0000313" key="2">
    <source>
        <dbReference type="Proteomes" id="UP000013548"/>
    </source>
</evidence>
<dbReference type="GO" id="GO:0008922">
    <property type="term" value="F:long-chain fatty acid [acyl-carrier-protein] ligase activity"/>
    <property type="evidence" value="ECO:0007669"/>
    <property type="project" value="UniProtKB-EC"/>
</dbReference>
<sequence>MSELAAVLTRSMQASAGDLMVLDRETSLWCRHPWPEVHGLAESVAAWLLDHDRPAAVGLVGEPTVELVAAIQGPACRRCRVDPARAGTWRQ</sequence>
<reference evidence="1 2" key="1">
    <citation type="journal article" date="2013" name="Genome Announc.">
        <title>Whole-Genome Sequences of Four Clinical Isolates of Mycobacterium tuberculosis from Tamil Nadu, South India.</title>
        <authorList>
            <person name="Narayanan S."/>
            <person name="Deshpande U."/>
        </authorList>
    </citation>
    <scope>NUCLEOTIDE SEQUENCE [LARGE SCALE GENOMIC DNA]</scope>
    <source>
        <strain evidence="1 2">CAS/NITR204</strain>
    </source>
</reference>
<dbReference type="BioCyc" id="MTUB1310114:G13A2-1394-MONOMER"/>
<dbReference type="EMBL" id="CP005386">
    <property type="protein sequence ID" value="AGL26831.1"/>
    <property type="molecule type" value="Genomic_DNA"/>
</dbReference>
<keyword evidence="1" id="KW-0436">Ligase</keyword>
<dbReference type="HOGENOM" id="CLU_2423848_0_0_11"/>
<dbReference type="PATRIC" id="fig|1310114.3.peg.1964"/>
<dbReference type="AlphaFoldDB" id="R4MFX3"/>
<organism evidence="1 2">
    <name type="scientific">Mycobacterium tuberculosis CAS/NITR204</name>
    <dbReference type="NCBI Taxonomy" id="1310114"/>
    <lineage>
        <taxon>Bacteria</taxon>
        <taxon>Bacillati</taxon>
        <taxon>Actinomycetota</taxon>
        <taxon>Actinomycetes</taxon>
        <taxon>Mycobacteriales</taxon>
        <taxon>Mycobacteriaceae</taxon>
        <taxon>Mycobacterium</taxon>
        <taxon>Mycobacterium tuberculosis complex</taxon>
    </lineage>
</organism>
<dbReference type="Proteomes" id="UP000013548">
    <property type="component" value="Chromosome"/>
</dbReference>
<proteinExistence type="predicted"/>
<dbReference type="EC" id="6.2.1.20" evidence="1"/>
<dbReference type="KEGG" id="mtuc:J113_09350"/>